<dbReference type="Pfam" id="PF02458">
    <property type="entry name" value="Transferase"/>
    <property type="match status" value="1"/>
</dbReference>
<protein>
    <submittedName>
        <fullName evidence="3">Uncharacterized protein</fullName>
    </submittedName>
</protein>
<gene>
    <name evidence="3" type="ORF">PIB30_057561</name>
</gene>
<dbReference type="PANTHER" id="PTHR31147">
    <property type="entry name" value="ACYL TRANSFERASE 4"/>
    <property type="match status" value="1"/>
</dbReference>
<evidence type="ECO:0000256" key="1">
    <source>
        <dbReference type="ARBA" id="ARBA00009861"/>
    </source>
</evidence>
<proteinExistence type="inferred from homology"/>
<reference evidence="3 4" key="1">
    <citation type="journal article" date="2023" name="Plants (Basel)">
        <title>Bridging the Gap: Combining Genomics and Transcriptomics Approaches to Understand Stylosanthes scabra, an Orphan Legume from the Brazilian Caatinga.</title>
        <authorList>
            <person name="Ferreira-Neto J.R.C."/>
            <person name="da Silva M.D."/>
            <person name="Binneck E."/>
            <person name="de Melo N.F."/>
            <person name="da Silva R.H."/>
            <person name="de Melo A.L.T.M."/>
            <person name="Pandolfi V."/>
            <person name="Bustamante F.O."/>
            <person name="Brasileiro-Vidal A.C."/>
            <person name="Benko-Iseppon A.M."/>
        </authorList>
    </citation>
    <scope>NUCLEOTIDE SEQUENCE [LARGE SCALE GENOMIC DNA]</scope>
    <source>
        <tissue evidence="3">Leaves</tissue>
    </source>
</reference>
<dbReference type="PANTHER" id="PTHR31147:SF66">
    <property type="entry name" value="OS05G0315700 PROTEIN"/>
    <property type="match status" value="1"/>
</dbReference>
<evidence type="ECO:0000256" key="2">
    <source>
        <dbReference type="ARBA" id="ARBA00022679"/>
    </source>
</evidence>
<accession>A0ABU6ZIF7</accession>
<dbReference type="Proteomes" id="UP001341840">
    <property type="component" value="Unassembled WGS sequence"/>
</dbReference>
<comment type="caution">
    <text evidence="3">The sequence shown here is derived from an EMBL/GenBank/DDBJ whole genome shotgun (WGS) entry which is preliminary data.</text>
</comment>
<evidence type="ECO:0000313" key="4">
    <source>
        <dbReference type="Proteomes" id="UP001341840"/>
    </source>
</evidence>
<comment type="similarity">
    <text evidence="1">Belongs to the plant acyltransferase family.</text>
</comment>
<keyword evidence="2" id="KW-0808">Transferase</keyword>
<keyword evidence="4" id="KW-1185">Reference proteome</keyword>
<organism evidence="3 4">
    <name type="scientific">Stylosanthes scabra</name>
    <dbReference type="NCBI Taxonomy" id="79078"/>
    <lineage>
        <taxon>Eukaryota</taxon>
        <taxon>Viridiplantae</taxon>
        <taxon>Streptophyta</taxon>
        <taxon>Embryophyta</taxon>
        <taxon>Tracheophyta</taxon>
        <taxon>Spermatophyta</taxon>
        <taxon>Magnoliopsida</taxon>
        <taxon>eudicotyledons</taxon>
        <taxon>Gunneridae</taxon>
        <taxon>Pentapetalae</taxon>
        <taxon>rosids</taxon>
        <taxon>fabids</taxon>
        <taxon>Fabales</taxon>
        <taxon>Fabaceae</taxon>
        <taxon>Papilionoideae</taxon>
        <taxon>50 kb inversion clade</taxon>
        <taxon>dalbergioids sensu lato</taxon>
        <taxon>Dalbergieae</taxon>
        <taxon>Pterocarpus clade</taxon>
        <taxon>Stylosanthes</taxon>
    </lineage>
</organism>
<dbReference type="InterPro" id="IPR023213">
    <property type="entry name" value="CAT-like_dom_sf"/>
</dbReference>
<name>A0ABU6ZIF7_9FABA</name>
<dbReference type="InterPro" id="IPR050898">
    <property type="entry name" value="Plant_acyltransferase"/>
</dbReference>
<dbReference type="Gene3D" id="3.30.559.10">
    <property type="entry name" value="Chloramphenicol acetyltransferase-like domain"/>
    <property type="match status" value="1"/>
</dbReference>
<dbReference type="EMBL" id="JASCZI010272333">
    <property type="protein sequence ID" value="MED6221724.1"/>
    <property type="molecule type" value="Genomic_DNA"/>
</dbReference>
<sequence>MSSPNPAKLPSSLAPNRSMHCAASSLVTLLNLPHPLMSSLHFSGVAIQLLRIVKILIKRSTFNRSTFNRPLPEGYYGNAFVTPAVVSTVEMLCDRPLSYALELTKKSKKAAIEEYVHSAADLMATNERGASSLNRTLFIVSDLTKCGLSDVDYEWGKPLYFGLDGIYDIPGSCYYFPHTNSKGENGKVVLVYLLKEDMKRFEKELKYFTSTFEDEPIKLTVQSVCSRYLI</sequence>
<evidence type="ECO:0000313" key="3">
    <source>
        <dbReference type="EMBL" id="MED6221724.1"/>
    </source>
</evidence>